<evidence type="ECO:0000259" key="3">
    <source>
        <dbReference type="SMART" id="SM00912"/>
    </source>
</evidence>
<feature type="region of interest" description="Disordered" evidence="2">
    <location>
        <begin position="1959"/>
        <end position="2005"/>
    </location>
</feature>
<evidence type="ECO:0000313" key="5">
    <source>
        <dbReference type="Proteomes" id="UP000746420"/>
    </source>
</evidence>
<dbReference type="InterPro" id="IPR011050">
    <property type="entry name" value="Pectin_lyase_fold/virulence"/>
</dbReference>
<evidence type="ECO:0000256" key="1">
    <source>
        <dbReference type="ARBA" id="ARBA00022656"/>
    </source>
</evidence>
<dbReference type="InterPro" id="IPR010069">
    <property type="entry name" value="CdiA_FHA1_rpt"/>
</dbReference>
<proteinExistence type="predicted"/>
<comment type="caution">
    <text evidence="4">The sequence shown here is derived from an EMBL/GenBank/DDBJ whole genome shotgun (WGS) entry which is preliminary data.</text>
</comment>
<feature type="compositionally biased region" description="Low complexity" evidence="2">
    <location>
        <begin position="2765"/>
        <end position="2778"/>
    </location>
</feature>
<name>A0A949Q9J4_9ENTR</name>
<gene>
    <name evidence="4" type="ORF">JZ788_17600</name>
</gene>
<dbReference type="InterPro" id="IPR012334">
    <property type="entry name" value="Pectin_lyas_fold"/>
</dbReference>
<feature type="region of interest" description="Disordered" evidence="2">
    <location>
        <begin position="71"/>
        <end position="100"/>
    </location>
</feature>
<dbReference type="SMART" id="SM00912">
    <property type="entry name" value="Haemagg_act"/>
    <property type="match status" value="1"/>
</dbReference>
<accession>A0A949Q9J4</accession>
<reference evidence="4 5" key="1">
    <citation type="submission" date="2021-03" db="EMBL/GenBank/DDBJ databases">
        <title>Tenobrionicola molitorae gen. nov., sp. nov. and Tenobrionicola larvae sp. nov., isolated from larvae of the mealworm Tenobrio molitor L., a proposal to transfer Erwinia teleogrylli Liu et al. 2016 to a new genus Entomohabitans as Entomohabitans teleogrylli comb. nov.</title>
        <authorList>
            <person name="Lee S.D."/>
            <person name="Yang H.L."/>
            <person name="Kim I.S."/>
        </authorList>
    </citation>
    <scope>NUCLEOTIDE SEQUENCE [LARGE SCALE GENOMIC DNA]</scope>
    <source>
        <strain evidence="4 5">YMB-R21</strain>
    </source>
</reference>
<dbReference type="Pfam" id="PF05594">
    <property type="entry name" value="Fil_haemagg"/>
    <property type="match status" value="16"/>
</dbReference>
<feature type="region of interest" description="Disordered" evidence="2">
    <location>
        <begin position="2745"/>
        <end position="2778"/>
    </location>
</feature>
<feature type="non-terminal residue" evidence="4">
    <location>
        <position position="2829"/>
    </location>
</feature>
<sequence length="2829" mass="290210">MNRLCYRIIFNRARGMLMVVADIARSHAGRSPACATGHAHSRLISKVSAISFGLWLATGVIQTARGAITADKTAPGNRQPTILGTANGTPQVNIQTPSAGGVSRNTYSRFDVDSKGVILNNARKNTSTQLAGMVAANPWLAKGEARIILNEVNARDPSRLNGYIEVAGRKAQVVIANPSGITCDGCGFINAGRATLTTGAPQLQNGSLAGYQVERGEIVINGKGLDTTRQDHTDIIARAVKVNAALHANDLRVTTGRNRVDAAHEQVSVSADGGAPPPFALDVARVGGMYAGKIRLRGTEKGVGIRNAGHIGAAAGEVTLSADGIIGNSGAITAAGNLALASRSGVNNSGALWSSADAGITTAGHVQNSGSVAASRHTRVKAGSVTSTATGTLAAGVTAAGKTGSHGDLTLGAAGKLAMHGMNVAAGVIQASGQGLDASGSRTQAKNITLNAGQQSLSTAGAQIIADGTLSARAAAAHNNNGGLLAADTLSLAARQLKNNQGQIVQSGAQALTLHHQDGIENREGTIAANARDLTLQTARLDNHGGEIIHAGSGALNIASGAFTGGQGSLTSSGALALTGRELVLDGAATTAQSIRIKADSLSNRGGQLIQSGSGTMALDVRQTTDNRGGQIAANGDVKLNTARLDNRQGKVLAADAGSLTLTATGQADSREGVLAAAGNVAITAGQLDNAGGLISAGKGQAQLSSTGRLGNAGGQIAAAGDLNIAAAGLDTRQGVMSGDNVALSLETTTLNNQGGVIAAQRDLTVRSGGLNNDGGRLQSGQAMAIDTHGQALASRNSGESGGIYAQTTLTLDSGELDNSRGVIHAGGDARLTTAALNNQDGSLASGQALRLSAQGDVNNDRGLMQAGGLLSLHTHGHALSNRENLQSGGIVAGGGLTLNAAGVDNTRGLMLSEGDLALNSAALLNREGTLAAAADMTLAARGLLDNTAGLLQAARRLSADTHGGALINNDTLDSGGIVAGSALSLTVGRFDNQAGAVAADGALTLQAGPLNNRAGVITAGDALSASVSGPLINDAGLIQAGQDMRIDTHGNTLSNRQTAESGGIVTAASLQINSGALDNQGGQIAAGQTLALSAQGAVSNDRGLMQAGQDMRIDTHGDALSNRETKDTGGIISFGRLNVAAGELINQSGMLAAADDATLAAAAVNNQDGMLASQAALSLDARTMDNRRGETGAARNLALTLSGALNNQNGVISAGEQLALTTPQLDNAAGVVVAGKDATLAAGQTDNRQGRIAAQGALRLTGQRLNNDDGGLVQSASDITLALGDISNRNSGERGGITSQGDMRITAATLLSDRGLLLAGKQAVLDTGRFSNISGTLVALDALKLTTRSDTDNRAGLIQGKGVTLDTSGWQLDNQEGTLYSQAAMQLATAGLNNQAGTLAAKGDFTLKAGWLDNRSGGRAVGEQATTFTLGRLDNHSGQIQSVGNLQVTAAQGVVDNTQGLIRSGATVTLNADTLLNRDTLAYENGIEGQNIEVNSRTLDNAGGSLLAGKNLTVARADTLDNTRGELAAGSALMLAGETLNLINTAGVIKAAERVTLQADRIGGDGQVLSRGDMALTSRQDILNTGEMIASGNLTLTTPGAVSNSGKLLAGAKLDLTAANLYNSAAAEIAAGDTWLTVANTLTNHGLIDGNRTLLKAGTLNNIGTGRIYGDYAAIQAGTLNNLAENGTAAIIAGRGRVDIGAHTLNNRDHALIYSAGDMAVGGRLDANGLATGRADTLSNHSATLESAGNMSLSVAQLNNINDRFATDVAQVSSEPVHEYQLNGAPDRWRAGADGVFVDNNSSDGLLNLNTPAYSSDNFYEYQYTRTTEEEVITESDPGNILAGGHLAIHADRVLNDKSRIVAGGTLGIEAERVDNVMPQGQRRITDEGVVTHYYRKKNKGSDSQRAVTTDYAPPTVIQSITLRPGRLEGNAAVNGSGLQLASAAQQGTDAAISHTGALASASGGRDIRPDAPQAAGAKPPDLSAGMPAPDIASPALPGVSLPARQPVVPKPGQQTEIPLPAAPGSDAGRQTVVRITGPNTQLPDNSLFKTHPAPQAAYLVETDPRFTQNKQWLGSDYMQNAFAINHDNMHKRLGDGYYEQRLVREQIIALTGGRYLGDHRSDEAQFKALMDEGIRFGKQYNLIPGVALTPEQMALLTGDMVWLVNTPVQLADGTWQTVMAPQVYARVQPGDIDGSGALLGGRNVVMNLNRDLVNSGAVSGREAVALSADNIANRAGTIQGADVSLQARADISNIGGIISGSNRVLANAGRDIHVVTPTRSAQRTAGNNHFERTTAERTGGIYVQGDNGKLILSAGRDISLAGAQVVNRADNGQTVLNAGRDLNLTTVVTAASDSLVQDKDNYIKQTTLQHVSSVIHSGGNIQLTAGQDLNSQAARVSAGSTLNVHADRNVNLLSVTDSHLTDEKQYYSGKSGGGSRNTVNIHETSDNRTVQGSQFTGREVAVSAGHNLQVNQSQVTGKQTVSLSADRDLTLAAGRVDAGGSALLTAGNDINLNAVRTTTQRSRGERETHASEISRTVITTGDNLTLSAGRDMNSQAAIIASENNTVIKAGRDIALMAESVSEGDSYRSKNKTEIHETVRQQGTEILSGGHATLIAGRDVTAQAAEVVAGGDIALKADRNVLLTTATESDYHYREEKKKRRGFLSKKSTHTISEDSYTREKGSLLSGNRVTISAGNNLAVKGSDVVADRDVALAAGNNVSLTAATNTDTSWRFKETKKSGLSGTGGIGFTLGSGKTTHDRREAGTTQSQSATTIGSTTGSVSITAGNQARISGSDVIANRNIHITGDSVVIDPGHDKRSVKETFEQKS</sequence>
<feature type="domain" description="Filamentous haemagglutinin FhaB/tRNA nuclease CdiA-like TPS" evidence="3">
    <location>
        <begin position="86"/>
        <end position="206"/>
    </location>
</feature>
<dbReference type="InterPro" id="IPR008638">
    <property type="entry name" value="FhaB/CdiA-like_TPS"/>
</dbReference>
<dbReference type="GO" id="GO:0003824">
    <property type="term" value="F:catalytic activity"/>
    <property type="evidence" value="ECO:0007669"/>
    <property type="project" value="UniProtKB-ARBA"/>
</dbReference>
<keyword evidence="1" id="KW-0800">Toxin</keyword>
<evidence type="ECO:0000313" key="4">
    <source>
        <dbReference type="EMBL" id="MBV5097484.1"/>
    </source>
</evidence>
<dbReference type="InterPro" id="IPR008619">
    <property type="entry name" value="Filamentous_hemagglutn_rpt"/>
</dbReference>
<evidence type="ECO:0000256" key="2">
    <source>
        <dbReference type="SAM" id="MobiDB-lite"/>
    </source>
</evidence>
<dbReference type="Pfam" id="PF13018">
    <property type="entry name" value="ESPR"/>
    <property type="match status" value="1"/>
</dbReference>
<dbReference type="RefSeq" id="WP_249938993.1">
    <property type="nucleotide sequence ID" value="NZ_JAGFEW010000056.1"/>
</dbReference>
<dbReference type="NCBIfam" id="TIGR01901">
    <property type="entry name" value="adhes_NPXG"/>
    <property type="match status" value="1"/>
</dbReference>
<dbReference type="NCBIfam" id="TIGR01731">
    <property type="entry name" value="fil_hemag_20aa"/>
    <property type="match status" value="36"/>
</dbReference>
<feature type="compositionally biased region" description="Polar residues" evidence="2">
    <location>
        <begin position="76"/>
        <end position="100"/>
    </location>
</feature>
<dbReference type="SUPFAM" id="SSF51126">
    <property type="entry name" value="Pectin lyase-like"/>
    <property type="match status" value="1"/>
</dbReference>
<organism evidence="4 5">
    <name type="scientific">Tenebrionicola larvae</name>
    <dbReference type="NCBI Taxonomy" id="2815733"/>
    <lineage>
        <taxon>Bacteria</taxon>
        <taxon>Pseudomonadati</taxon>
        <taxon>Pseudomonadota</taxon>
        <taxon>Gammaproteobacteria</taxon>
        <taxon>Enterobacterales</taxon>
        <taxon>Enterobacteriaceae</taxon>
        <taxon>Tenebrionibacter/Tenebrionicola group</taxon>
        <taxon>Tenebrionicola</taxon>
    </lineage>
</organism>
<protein>
    <submittedName>
        <fullName evidence="4">Hemagglutinin repeat-containing protein</fullName>
    </submittedName>
</protein>
<dbReference type="EMBL" id="JAGFEW010000056">
    <property type="protein sequence ID" value="MBV5097484.1"/>
    <property type="molecule type" value="Genomic_DNA"/>
</dbReference>
<dbReference type="GO" id="GO:0090729">
    <property type="term" value="F:toxin activity"/>
    <property type="evidence" value="ECO:0007669"/>
    <property type="project" value="UniProtKB-KW"/>
</dbReference>
<keyword evidence="5" id="KW-1185">Reference proteome</keyword>
<dbReference type="InterPro" id="IPR024973">
    <property type="entry name" value="ESPR"/>
</dbReference>
<dbReference type="Pfam" id="PF05860">
    <property type="entry name" value="TPS"/>
    <property type="match status" value="1"/>
</dbReference>
<dbReference type="Proteomes" id="UP000746420">
    <property type="component" value="Unassembled WGS sequence"/>
</dbReference>
<dbReference type="InterPro" id="IPR025157">
    <property type="entry name" value="Hemagglutinin_rpt"/>
</dbReference>
<dbReference type="Pfam" id="PF13332">
    <property type="entry name" value="Fil_haemagg_2"/>
    <property type="match status" value="3"/>
</dbReference>
<dbReference type="Gene3D" id="2.160.20.10">
    <property type="entry name" value="Single-stranded right-handed beta-helix, Pectin lyase-like"/>
    <property type="match status" value="1"/>
</dbReference>
<feature type="region of interest" description="Disordered" evidence="2">
    <location>
        <begin position="2010"/>
        <end position="2029"/>
    </location>
</feature>